<dbReference type="RefSeq" id="WP_040322379.1">
    <property type="nucleotide sequence ID" value="NZ_LVZK01000001.1"/>
</dbReference>
<feature type="transmembrane region" description="Helical" evidence="1">
    <location>
        <begin position="21"/>
        <end position="41"/>
    </location>
</feature>
<dbReference type="Pfam" id="PF13399">
    <property type="entry name" value="LytR_C"/>
    <property type="match status" value="1"/>
</dbReference>
<dbReference type="OrthoDB" id="3267444at2"/>
<evidence type="ECO:0000256" key="1">
    <source>
        <dbReference type="SAM" id="Phobius"/>
    </source>
</evidence>
<accession>A0A179B4V2</accession>
<dbReference type="AlphaFoldDB" id="A0A179B4V2"/>
<reference evidence="3 4" key="1">
    <citation type="submission" date="2016-04" db="EMBL/GenBank/DDBJ databases">
        <title>Peptidophaga gingivicola gen. nov., sp. nov., isolated from human subgingival plaque.</title>
        <authorList>
            <person name="Beall C.J."/>
            <person name="Mokrzan E.M."/>
            <person name="Griffen A.L."/>
            <person name="Leys E.J."/>
        </authorList>
    </citation>
    <scope>NUCLEOTIDE SEQUENCE [LARGE SCALE GENOMIC DNA]</scope>
    <source>
        <strain evidence="3 4">BA112</strain>
    </source>
</reference>
<dbReference type="EMBL" id="LVZK01000001">
    <property type="protein sequence ID" value="OAP86263.1"/>
    <property type="molecule type" value="Genomic_DNA"/>
</dbReference>
<evidence type="ECO:0000259" key="2">
    <source>
        <dbReference type="Pfam" id="PF13399"/>
    </source>
</evidence>
<dbReference type="Gene3D" id="3.30.70.2390">
    <property type="match status" value="1"/>
</dbReference>
<keyword evidence="1" id="KW-0812">Transmembrane</keyword>
<dbReference type="STRING" id="1823756.A4H34_03585"/>
<evidence type="ECO:0000313" key="4">
    <source>
        <dbReference type="Proteomes" id="UP000078368"/>
    </source>
</evidence>
<keyword evidence="1" id="KW-0472">Membrane</keyword>
<comment type="caution">
    <text evidence="3">The sequence shown here is derived from an EMBL/GenBank/DDBJ whole genome shotgun (WGS) entry which is preliminary data.</text>
</comment>
<organism evidence="3 4">
    <name type="scientific">Peptidiphaga gingivicola</name>
    <dbReference type="NCBI Taxonomy" id="2741497"/>
    <lineage>
        <taxon>Bacteria</taxon>
        <taxon>Bacillati</taxon>
        <taxon>Actinomycetota</taxon>
        <taxon>Actinomycetes</taxon>
        <taxon>Actinomycetales</taxon>
        <taxon>Actinomycetaceae</taxon>
        <taxon>Peptidiphaga</taxon>
    </lineage>
</organism>
<protein>
    <recommendedName>
        <fullName evidence="2">LytR/CpsA/Psr regulator C-terminal domain-containing protein</fullName>
    </recommendedName>
</protein>
<dbReference type="Proteomes" id="UP000078368">
    <property type="component" value="Unassembled WGS sequence"/>
</dbReference>
<sequence>MSEDNSARAAYRRKMQQRQTVLFSTLTATLAVIMVIAMLIWTKVIPLPFEPSFARDEDPNKVVTPCIADGSKATEVSSITVNVYNATNRTGIADEVAKSLKTSGFSVAQTENWGGETAIKESARIVTGPRGINAAYTTAQYIPESVVHYDPSINDETISVVLGVGYDKVLEAKDVKSKNPKGKLTAAKGCVQVSNHGK</sequence>
<gene>
    <name evidence="3" type="ORF">A4H34_03585</name>
</gene>
<dbReference type="InterPro" id="IPR027381">
    <property type="entry name" value="LytR/CpsA/Psr_C"/>
</dbReference>
<name>A0A179B4V2_9ACTO</name>
<proteinExistence type="predicted"/>
<keyword evidence="1" id="KW-1133">Transmembrane helix</keyword>
<evidence type="ECO:0000313" key="3">
    <source>
        <dbReference type="EMBL" id="OAP86263.1"/>
    </source>
</evidence>
<keyword evidence="4" id="KW-1185">Reference proteome</keyword>
<feature type="domain" description="LytR/CpsA/Psr regulator C-terminal" evidence="2">
    <location>
        <begin position="78"/>
        <end position="166"/>
    </location>
</feature>